<evidence type="ECO:0000256" key="1">
    <source>
        <dbReference type="SAM" id="MobiDB-lite"/>
    </source>
</evidence>
<evidence type="ECO:0000313" key="3">
    <source>
        <dbReference type="EMBL" id="TPP50481.1"/>
    </source>
</evidence>
<keyword evidence="2" id="KW-0812">Transmembrane</keyword>
<feature type="region of interest" description="Disordered" evidence="1">
    <location>
        <begin position="1"/>
        <end position="36"/>
    </location>
</feature>
<keyword evidence="2" id="KW-1133">Transmembrane helix</keyword>
<feature type="compositionally biased region" description="Low complexity" evidence="1">
    <location>
        <begin position="9"/>
        <end position="20"/>
    </location>
</feature>
<dbReference type="AlphaFoldDB" id="A0A504XNV1"/>
<evidence type="ECO:0000313" key="4">
    <source>
        <dbReference type="Proteomes" id="UP000318821"/>
    </source>
</evidence>
<keyword evidence="2" id="KW-0472">Membrane</keyword>
<accession>A0A504XNV1</accession>
<organism evidence="3 4">
    <name type="scientific">Leishmania donovani</name>
    <dbReference type="NCBI Taxonomy" id="5661"/>
    <lineage>
        <taxon>Eukaryota</taxon>
        <taxon>Discoba</taxon>
        <taxon>Euglenozoa</taxon>
        <taxon>Kinetoplastea</taxon>
        <taxon>Metakinetoplastina</taxon>
        <taxon>Trypanosomatida</taxon>
        <taxon>Trypanosomatidae</taxon>
        <taxon>Leishmaniinae</taxon>
        <taxon>Leishmania</taxon>
    </lineage>
</organism>
<dbReference type="EMBL" id="RHLD01000026">
    <property type="protein sequence ID" value="TPP50481.1"/>
    <property type="molecule type" value="Genomic_DNA"/>
</dbReference>
<dbReference type="PANTHER" id="PTHR33297">
    <property type="entry name" value="AMASTIN-LIKE SURFACE PROTEIN-LIKE PROTEIN-RELATED"/>
    <property type="match status" value="1"/>
</dbReference>
<sequence>MRHAPTPAPAACTADAAASALEQDPAPGSGDTRRDKASPLAAWADSTAERLVVDGADVAAAFAVISIFVYGTAFVLGLIALCCCACLRWVCLALNVAGIATLCIVWASMVVTFNKYEGPAPAACTADAAASALEQDPAPGSGDTRRDKASPLAAWADSTAERLVVDGADVAALSGAAKR</sequence>
<comment type="caution">
    <text evidence="3">The sequence shown here is derived from an EMBL/GenBank/DDBJ whole genome shotgun (WGS) entry which is preliminary data.</text>
</comment>
<dbReference type="Pfam" id="PF07344">
    <property type="entry name" value="Amastin"/>
    <property type="match status" value="1"/>
</dbReference>
<feature type="transmembrane region" description="Helical" evidence="2">
    <location>
        <begin position="89"/>
        <end position="109"/>
    </location>
</feature>
<feature type="transmembrane region" description="Helical" evidence="2">
    <location>
        <begin position="58"/>
        <end position="82"/>
    </location>
</feature>
<dbReference type="Proteomes" id="UP000318821">
    <property type="component" value="Unassembled WGS sequence"/>
</dbReference>
<name>A0A504XNV1_LEIDO</name>
<reference evidence="4" key="1">
    <citation type="submission" date="2019-02" db="EMBL/GenBank/DDBJ databases">
        <title>FDA dAtabase for Regulatory Grade micrObial Sequences (FDA-ARGOS): Supporting development and validation of Infectious Disease Dx tests.</title>
        <authorList>
            <person name="Duncan R."/>
            <person name="Fisher C."/>
            <person name="Tallon L."/>
            <person name="Sadzewicz L."/>
            <person name="Sengamalay N."/>
            <person name="Ott S."/>
            <person name="Godinez A."/>
            <person name="Nagaraj S."/>
            <person name="Vavikolanu K."/>
            <person name="Vyas G."/>
            <person name="Nadendla S."/>
            <person name="Aluvathingal J."/>
            <person name="Sichtig H."/>
        </authorList>
    </citation>
    <scope>NUCLEOTIDE SEQUENCE [LARGE SCALE GENOMIC DNA]</scope>
    <source>
        <strain evidence="4">FDAARGOS_360</strain>
    </source>
</reference>
<protein>
    <submittedName>
        <fullName evidence="3">Amastin surface glycofamily protein</fullName>
    </submittedName>
</protein>
<evidence type="ECO:0000256" key="2">
    <source>
        <dbReference type="SAM" id="Phobius"/>
    </source>
</evidence>
<dbReference type="PANTHER" id="PTHR33297:SF4">
    <property type="entry name" value="AMASTIN"/>
    <property type="match status" value="1"/>
</dbReference>
<proteinExistence type="predicted"/>
<dbReference type="InterPro" id="IPR009944">
    <property type="entry name" value="Amastin"/>
</dbReference>
<gene>
    <name evidence="3" type="ORF">CGC20_2275</name>
</gene>